<accession>A0A8I6THV2</accession>
<dbReference type="KEGG" id="clec:106667125"/>
<evidence type="ECO:0000313" key="3">
    <source>
        <dbReference type="Proteomes" id="UP000494040"/>
    </source>
</evidence>
<dbReference type="RefSeq" id="XP_014250326.1">
    <property type="nucleotide sequence ID" value="XM_014394840.2"/>
</dbReference>
<dbReference type="EnsemblMetazoa" id="XM_014394840.2">
    <property type="protein sequence ID" value="XP_014250326.1"/>
    <property type="gene ID" value="LOC106667125"/>
</dbReference>
<dbReference type="RefSeq" id="XP_014250327.1">
    <property type="nucleotide sequence ID" value="XM_014394841.2"/>
</dbReference>
<dbReference type="InterPro" id="IPR052835">
    <property type="entry name" value="Nepro"/>
</dbReference>
<protein>
    <recommendedName>
        <fullName evidence="1">Nucleolus and neural progenitor protein-like N-terminal domain-containing protein</fullName>
    </recommendedName>
</protein>
<dbReference type="GO" id="GO:0045747">
    <property type="term" value="P:positive regulation of Notch signaling pathway"/>
    <property type="evidence" value="ECO:0007669"/>
    <property type="project" value="TreeGrafter"/>
</dbReference>
<dbReference type="GO" id="GO:0005634">
    <property type="term" value="C:nucleus"/>
    <property type="evidence" value="ECO:0007669"/>
    <property type="project" value="TreeGrafter"/>
</dbReference>
<dbReference type="PANTHER" id="PTHR34761:SF1">
    <property type="entry name" value="NUCLEOLUS AND NEURAL PROGENITOR PROTEIN"/>
    <property type="match status" value="1"/>
</dbReference>
<sequence length="354" mass="40996">MDPNLFIPFWNRKDLPSPEMISVKLTSNEPYKTSGALSQFLLNIISTLTKYNLQIQKHRAYLKRLAYRMKKVFRNDKGFKLMQMLNKALLNYDTQAFVENIRQVQFCARDDKGPSKQMVQWLSINFQRNSALLYRIYTLIIKSAFFFKERFYSGFHWNVAAIVVAIMSKLWKLSKQIITKISEWNSVLIDFLPELKFVGDKWLPVGHKIHKDLVRWLGNPQELQTIQQPAALDIATNLTSEESTKSEPAKTEIENVTSCLFFNEDVGECLEDNTCKNTQDFLDFLQSEKEKRVADRANAKSKSLTNKQWKKFCQDVKKAVSVLGQLEESSAQYKTVLDSTNKIIDNQPDSHGVL</sequence>
<evidence type="ECO:0000313" key="2">
    <source>
        <dbReference type="EnsemblMetazoa" id="XP_014250327.1"/>
    </source>
</evidence>
<keyword evidence="3" id="KW-1185">Reference proteome</keyword>
<dbReference type="GeneID" id="106667125"/>
<dbReference type="PANTHER" id="PTHR34761">
    <property type="entry name" value="NUCLEOLUS AND NEURAL PROGENITOR PROTEIN"/>
    <property type="match status" value="1"/>
</dbReference>
<dbReference type="InterPro" id="IPR027951">
    <property type="entry name" value="Nepro_N"/>
</dbReference>
<dbReference type="Proteomes" id="UP000494040">
    <property type="component" value="Unassembled WGS sequence"/>
</dbReference>
<dbReference type="Pfam" id="PF14780">
    <property type="entry name" value="NEPRO_N"/>
    <property type="match status" value="1"/>
</dbReference>
<feature type="domain" description="Nucleolus and neural progenitor protein-like N-terminal" evidence="1">
    <location>
        <begin position="10"/>
        <end position="184"/>
    </location>
</feature>
<dbReference type="OrthoDB" id="9899341at2759"/>
<dbReference type="AlphaFoldDB" id="A0A8I6THV2"/>
<reference evidence="2" key="1">
    <citation type="submission" date="2022-01" db="UniProtKB">
        <authorList>
            <consortium name="EnsemblMetazoa"/>
        </authorList>
    </citation>
    <scope>IDENTIFICATION</scope>
</reference>
<dbReference type="EnsemblMetazoa" id="XM_014394841.2">
    <property type="protein sequence ID" value="XP_014250327.1"/>
    <property type="gene ID" value="LOC106667125"/>
</dbReference>
<organism evidence="2 3">
    <name type="scientific">Cimex lectularius</name>
    <name type="common">Bed bug</name>
    <name type="synonym">Acanthia lectularia</name>
    <dbReference type="NCBI Taxonomy" id="79782"/>
    <lineage>
        <taxon>Eukaryota</taxon>
        <taxon>Metazoa</taxon>
        <taxon>Ecdysozoa</taxon>
        <taxon>Arthropoda</taxon>
        <taxon>Hexapoda</taxon>
        <taxon>Insecta</taxon>
        <taxon>Pterygota</taxon>
        <taxon>Neoptera</taxon>
        <taxon>Paraneoptera</taxon>
        <taxon>Hemiptera</taxon>
        <taxon>Heteroptera</taxon>
        <taxon>Panheteroptera</taxon>
        <taxon>Cimicomorpha</taxon>
        <taxon>Cimicidae</taxon>
        <taxon>Cimex</taxon>
    </lineage>
</organism>
<proteinExistence type="predicted"/>
<evidence type="ECO:0000259" key="1">
    <source>
        <dbReference type="Pfam" id="PF14780"/>
    </source>
</evidence>
<name>A0A8I6THV2_CIMLE</name>